<dbReference type="InterPro" id="IPR050396">
    <property type="entry name" value="Glycosyltr_51/Transpeptidase"/>
</dbReference>
<feature type="domain" description="PASTA" evidence="11">
    <location>
        <begin position="695"/>
        <end position="761"/>
    </location>
</feature>
<keyword evidence="6" id="KW-0511">Multifunctional enzyme</keyword>
<evidence type="ECO:0000256" key="6">
    <source>
        <dbReference type="ARBA" id="ARBA00023268"/>
    </source>
</evidence>
<keyword evidence="5" id="KW-0378">Hydrolase</keyword>
<feature type="region of interest" description="Disordered" evidence="9">
    <location>
        <begin position="755"/>
        <end position="780"/>
    </location>
</feature>
<dbReference type="InterPro" id="IPR001460">
    <property type="entry name" value="PCN-bd_Tpept"/>
</dbReference>
<comment type="catalytic activity">
    <reaction evidence="7">
        <text>Preferential cleavage: (Ac)2-L-Lys-D-Ala-|-D-Ala. Also transpeptidation of peptidyl-alanyl moieties that are N-acyl substituents of D-alanine.</text>
        <dbReference type="EC" id="3.4.16.4"/>
    </reaction>
</comment>
<dbReference type="RefSeq" id="WP_159422108.1">
    <property type="nucleotide sequence ID" value="NZ_CP047180.1"/>
</dbReference>
<dbReference type="Pfam" id="PF03793">
    <property type="entry name" value="PASTA"/>
    <property type="match status" value="1"/>
</dbReference>
<dbReference type="SUPFAM" id="SSF56601">
    <property type="entry name" value="beta-lactamase/transpeptidase-like"/>
    <property type="match status" value="1"/>
</dbReference>
<evidence type="ECO:0000256" key="4">
    <source>
        <dbReference type="ARBA" id="ARBA00022679"/>
    </source>
</evidence>
<accession>A0ABX6GWG4</accession>
<dbReference type="SUPFAM" id="SSF53955">
    <property type="entry name" value="Lysozyme-like"/>
    <property type="match status" value="1"/>
</dbReference>
<evidence type="ECO:0000313" key="13">
    <source>
        <dbReference type="Proteomes" id="UP000464597"/>
    </source>
</evidence>
<evidence type="ECO:0000256" key="10">
    <source>
        <dbReference type="SAM" id="SignalP"/>
    </source>
</evidence>
<evidence type="ECO:0000256" key="5">
    <source>
        <dbReference type="ARBA" id="ARBA00022801"/>
    </source>
</evidence>
<dbReference type="PANTHER" id="PTHR32282:SF33">
    <property type="entry name" value="PEPTIDOGLYCAN GLYCOSYLTRANSFERASE"/>
    <property type="match status" value="1"/>
</dbReference>
<dbReference type="SMART" id="SM00740">
    <property type="entry name" value="PASTA"/>
    <property type="match status" value="1"/>
</dbReference>
<dbReference type="Gene3D" id="3.40.710.10">
    <property type="entry name" value="DD-peptidase/beta-lactamase superfamily"/>
    <property type="match status" value="1"/>
</dbReference>
<dbReference type="InterPro" id="IPR023346">
    <property type="entry name" value="Lysozyme-like_dom_sf"/>
</dbReference>
<evidence type="ECO:0000256" key="1">
    <source>
        <dbReference type="ARBA" id="ARBA00022645"/>
    </source>
</evidence>
<gene>
    <name evidence="12" type="ORF">GSU69_03575</name>
</gene>
<dbReference type="InterPro" id="IPR001264">
    <property type="entry name" value="Glyco_trans_51"/>
</dbReference>
<keyword evidence="3" id="KW-0328">Glycosyltransferase</keyword>
<keyword evidence="10" id="KW-0732">Signal</keyword>
<keyword evidence="2" id="KW-0645">Protease</keyword>
<name>A0ABX6GWG4_9MICO</name>
<evidence type="ECO:0000313" key="12">
    <source>
        <dbReference type="EMBL" id="QHC61864.1"/>
    </source>
</evidence>
<evidence type="ECO:0000259" key="11">
    <source>
        <dbReference type="PROSITE" id="PS51178"/>
    </source>
</evidence>
<proteinExistence type="predicted"/>
<feature type="compositionally biased region" description="Pro residues" evidence="9">
    <location>
        <begin position="763"/>
        <end position="780"/>
    </location>
</feature>
<dbReference type="InterPro" id="IPR005543">
    <property type="entry name" value="PASTA_dom"/>
</dbReference>
<protein>
    <submittedName>
        <fullName evidence="12">PASTA domain-containing protein</fullName>
    </submittedName>
</protein>
<dbReference type="Pfam" id="PF00912">
    <property type="entry name" value="Transgly"/>
    <property type="match status" value="1"/>
</dbReference>
<dbReference type="Gene3D" id="1.10.3810.10">
    <property type="entry name" value="Biosynthetic peptidoglycan transglycosylase-like"/>
    <property type="match status" value="1"/>
</dbReference>
<evidence type="ECO:0000256" key="9">
    <source>
        <dbReference type="SAM" id="MobiDB-lite"/>
    </source>
</evidence>
<dbReference type="CDD" id="cd06577">
    <property type="entry name" value="PASTA_pknB"/>
    <property type="match status" value="1"/>
</dbReference>
<keyword evidence="13" id="KW-1185">Reference proteome</keyword>
<evidence type="ECO:0000256" key="2">
    <source>
        <dbReference type="ARBA" id="ARBA00022670"/>
    </source>
</evidence>
<evidence type="ECO:0000256" key="7">
    <source>
        <dbReference type="ARBA" id="ARBA00034000"/>
    </source>
</evidence>
<reference evidence="13" key="1">
    <citation type="submission" date="2019-12" db="EMBL/GenBank/DDBJ databases">
        <title>Complete and draft genome sequences of new strains and members of some known species of the genus Rathayibacter isolated from plants.</title>
        <authorList>
            <person name="Tarlachkov S.V."/>
            <person name="Starodumova I.P."/>
            <person name="Dorofeeva L.V."/>
            <person name="Prisyazhnaya N.V."/>
            <person name="Leyn S."/>
            <person name="Zlamal J."/>
            <person name="Elan M."/>
            <person name="Osterman A.L."/>
            <person name="Nadler S."/>
            <person name="Subbotin S.A."/>
            <person name="Evtushenko L.I."/>
        </authorList>
    </citation>
    <scope>NUCLEOTIDE SEQUENCE [LARGE SCALE GENOMIC DNA]</scope>
    <source>
        <strain evidence="13">VKM Ac-2802</strain>
    </source>
</reference>
<feature type="signal peptide" evidence="10">
    <location>
        <begin position="1"/>
        <end position="20"/>
    </location>
</feature>
<comment type="catalytic activity">
    <reaction evidence="8">
        <text>[GlcNAc-(1-&gt;4)-Mur2Ac(oyl-L-Ala-gamma-D-Glu-L-Lys-D-Ala-D-Ala)](n)-di-trans,octa-cis-undecaprenyl diphosphate + beta-D-GlcNAc-(1-&gt;4)-Mur2Ac(oyl-L-Ala-gamma-D-Glu-L-Lys-D-Ala-D-Ala)-di-trans,octa-cis-undecaprenyl diphosphate = [GlcNAc-(1-&gt;4)-Mur2Ac(oyl-L-Ala-gamma-D-Glu-L-Lys-D-Ala-D-Ala)](n+1)-di-trans,octa-cis-undecaprenyl diphosphate + di-trans,octa-cis-undecaprenyl diphosphate + H(+)</text>
        <dbReference type="Rhea" id="RHEA:23708"/>
        <dbReference type="Rhea" id="RHEA-COMP:9602"/>
        <dbReference type="Rhea" id="RHEA-COMP:9603"/>
        <dbReference type="ChEBI" id="CHEBI:15378"/>
        <dbReference type="ChEBI" id="CHEBI:58405"/>
        <dbReference type="ChEBI" id="CHEBI:60033"/>
        <dbReference type="ChEBI" id="CHEBI:78435"/>
        <dbReference type="EC" id="2.4.99.28"/>
    </reaction>
</comment>
<keyword evidence="1" id="KW-0121">Carboxypeptidase</keyword>
<dbReference type="InterPro" id="IPR012338">
    <property type="entry name" value="Beta-lactam/transpept-like"/>
</dbReference>
<dbReference type="Gene3D" id="3.30.10.20">
    <property type="match status" value="1"/>
</dbReference>
<evidence type="ECO:0000256" key="8">
    <source>
        <dbReference type="ARBA" id="ARBA00049902"/>
    </source>
</evidence>
<dbReference type="EMBL" id="CP047180">
    <property type="protein sequence ID" value="QHC61864.1"/>
    <property type="molecule type" value="Genomic_DNA"/>
</dbReference>
<organism evidence="12 13">
    <name type="scientific">Rathayibacter festucae</name>
    <dbReference type="NCBI Taxonomy" id="110937"/>
    <lineage>
        <taxon>Bacteria</taxon>
        <taxon>Bacillati</taxon>
        <taxon>Actinomycetota</taxon>
        <taxon>Actinomycetes</taxon>
        <taxon>Micrococcales</taxon>
        <taxon>Microbacteriaceae</taxon>
        <taxon>Rathayibacter</taxon>
    </lineage>
</organism>
<dbReference type="PROSITE" id="PS51178">
    <property type="entry name" value="PASTA"/>
    <property type="match status" value="1"/>
</dbReference>
<dbReference type="PANTHER" id="PTHR32282">
    <property type="entry name" value="BINDING PROTEIN TRANSPEPTIDASE, PUTATIVE-RELATED"/>
    <property type="match status" value="1"/>
</dbReference>
<dbReference type="InterPro" id="IPR036950">
    <property type="entry name" value="PBP_transglycosylase"/>
</dbReference>
<feature type="chain" id="PRO_5045697911" evidence="10">
    <location>
        <begin position="21"/>
        <end position="780"/>
    </location>
</feature>
<evidence type="ECO:0000256" key="3">
    <source>
        <dbReference type="ARBA" id="ARBA00022676"/>
    </source>
</evidence>
<dbReference type="Proteomes" id="UP000464597">
    <property type="component" value="Chromosome"/>
</dbReference>
<dbReference type="Pfam" id="PF00905">
    <property type="entry name" value="Transpeptidase"/>
    <property type="match status" value="1"/>
</dbReference>
<keyword evidence="4" id="KW-0808">Transferase</keyword>
<sequence length="780" mass="82035">MIVSVLAGLLATVVVAPAFALTGAATSSTISAFQSLPSYLEVGELMQKTDVYAGDPDDPTLLASFYDQNRIEVTADQIAAPVFDALVSSEDPRYYEHGGIDLQGTLRAVASTYLLDAAPQGGSSITQQYVKNVLVQKAESISDESERDAAYTEATATTPERKLKEMRLAIGVEKEYSKDEILLGYLNIALFGGTVYGIEAAAEYYYGVHAADLSVGQSAALLAIVNNPEKFRFDRPDDPDNGDANGYALTTSRRDYILDRMLEYGKIDAATHDSAQAAPIEPVITPPSTGCQTAGSAAYFCDYVSHVLRDDPALGDTADERYAALKRGGLKVYTTIDLGLQETAQALMDEQIPASDPRFDVGATAVAVQTGTGKVLTMVQNKRYSQDPDVIASGPEYSAINLNVDADMGGGNGFQPGSGYKVFTLAEWLRSGHTLLEQFDSKRKNWTGFTDSCEGRQDYASYNPKNAGDGGYSDTQTALNSTIWSLNTGYTGMSHLLDLCRIRTTAESFGIHRADGGELVQSAASVIGTNEVAPMTMAVAYAAIADDGRRCTPVVITEITGPDGVSIPPSESECTRAVSSSVARAMQYAMLRVTAEGTGTQADPKDGVQHITKTGTSDNSADTWALGASSSVSLAVWVGSIKAQDSGSRVNLESIDFASGWAPSARHRIWKPLMTEIDSLYGGSDFAAADPKMIAAPQVVVPDLSGRSSDSATRTLTDAGFTVGSITQVDSTQPQGAVAGTVPAAGTTVDKGSLVGVTLSTGTPPPDASPPPASPAPATG</sequence>